<dbReference type="InterPro" id="IPR050683">
    <property type="entry name" value="Bact_Polysacc_Export_ATP-bd"/>
</dbReference>
<gene>
    <name evidence="9" type="primary">tagH</name>
    <name evidence="9" type="ORF">GTN30_04290</name>
</gene>
<dbReference type="GO" id="GO:0005524">
    <property type="term" value="F:ATP binding"/>
    <property type="evidence" value="ECO:0007669"/>
    <property type="project" value="UniProtKB-KW"/>
</dbReference>
<dbReference type="InterPro" id="IPR003439">
    <property type="entry name" value="ABC_transporter-like_ATP-bd"/>
</dbReference>
<dbReference type="RefSeq" id="WP_164953189.1">
    <property type="nucleotide sequence ID" value="NZ_CP047363.1"/>
</dbReference>
<reference evidence="9" key="1">
    <citation type="journal article" date="2020" name="Antimicrob. Agents Chemother.">
        <title>The novel macrolide resistance genes mef(D), msr(F) and msr(H) are present on resistance islands in Macrococcus canis, Macrococcus caseolyticus and Staphylococcus aureus.</title>
        <authorList>
            <person name="Schwendener S."/>
            <person name="Dona V."/>
            <person name="Perreten V."/>
        </authorList>
    </citation>
    <scope>NUCLEOTIDE SEQUENCE</scope>
    <source>
        <strain evidence="9">Epi0076A</strain>
    </source>
</reference>
<dbReference type="InterPro" id="IPR015860">
    <property type="entry name" value="ABC_transpr_TagH-like"/>
</dbReference>
<evidence type="ECO:0000256" key="7">
    <source>
        <dbReference type="ARBA" id="ARBA00023136"/>
    </source>
</evidence>
<dbReference type="InterPro" id="IPR027417">
    <property type="entry name" value="P-loop_NTPase"/>
</dbReference>
<proteinExistence type="inferred from homology"/>
<evidence type="ECO:0000256" key="2">
    <source>
        <dbReference type="ARBA" id="ARBA00022448"/>
    </source>
</evidence>
<keyword evidence="6" id="KW-1278">Translocase</keyword>
<evidence type="ECO:0000256" key="4">
    <source>
        <dbReference type="ARBA" id="ARBA00022741"/>
    </source>
</evidence>
<dbReference type="SUPFAM" id="SSF52540">
    <property type="entry name" value="P-loop containing nucleoside triphosphate hydrolases"/>
    <property type="match status" value="1"/>
</dbReference>
<comment type="similarity">
    <text evidence="1">Belongs to the ABC transporter superfamily.</text>
</comment>
<dbReference type="InterPro" id="IPR017871">
    <property type="entry name" value="ABC_transporter-like_CS"/>
</dbReference>
<organism evidence="9 10">
    <name type="scientific">Macrococcoides canis</name>
    <dbReference type="NCBI Taxonomy" id="1855823"/>
    <lineage>
        <taxon>Bacteria</taxon>
        <taxon>Bacillati</taxon>
        <taxon>Bacillota</taxon>
        <taxon>Bacilli</taxon>
        <taxon>Bacillales</taxon>
        <taxon>Staphylococcaceae</taxon>
        <taxon>Macrococcoides</taxon>
    </lineage>
</organism>
<dbReference type="GO" id="GO:0016020">
    <property type="term" value="C:membrane"/>
    <property type="evidence" value="ECO:0007669"/>
    <property type="project" value="InterPro"/>
</dbReference>
<dbReference type="PROSITE" id="PS00211">
    <property type="entry name" value="ABC_TRANSPORTER_1"/>
    <property type="match status" value="1"/>
</dbReference>
<dbReference type="PROSITE" id="PS50893">
    <property type="entry name" value="ABC_TRANSPORTER_2"/>
    <property type="match status" value="1"/>
</dbReference>
<dbReference type="NCBIfam" id="NF010066">
    <property type="entry name" value="PRK13546.1"/>
    <property type="match status" value="1"/>
</dbReference>
<dbReference type="GO" id="GO:0140359">
    <property type="term" value="F:ABC-type transporter activity"/>
    <property type="evidence" value="ECO:0007669"/>
    <property type="project" value="InterPro"/>
</dbReference>
<dbReference type="PANTHER" id="PTHR46743">
    <property type="entry name" value="TEICHOIC ACIDS EXPORT ATP-BINDING PROTEIN TAGH"/>
    <property type="match status" value="1"/>
</dbReference>
<protein>
    <submittedName>
        <fullName evidence="9">Teichoic acids export ABC transporter ATP-binding subunit TagH</fullName>
    </submittedName>
</protein>
<dbReference type="AlphaFoldDB" id="A0AAE6X1T8"/>
<keyword evidence="5 9" id="KW-0067">ATP-binding</keyword>
<dbReference type="FunFam" id="3.40.50.300:FF:003010">
    <property type="entry name" value="Teichoic acids export ATP-binding protein TagH"/>
    <property type="match status" value="1"/>
</dbReference>
<sequence>MKPTVKFENVIKEYKLFSNNKERLLDIILPKKTKRFYALRDINFEAYKGDIVGLVGINGSGKSTISNIIGGSVAITEGKIVRNGQVSVIAIAAGLNTQLSGYDNIEFKLLLMGYSKSKIRELTPKIIEFSELGDFIYQPVKKYSSGMKSKLGFGISINVDPDILVIDEALSVGDQTFTQKSLNKIHEFKDAGKTIFFVSHNLKQVREFCTKIMWIEAGEVKAFGATDEIMDQYETFLKDYKKKSNNEQKAFRNKLNEKRFFFK</sequence>
<evidence type="ECO:0000313" key="10">
    <source>
        <dbReference type="Proteomes" id="UP000501122"/>
    </source>
</evidence>
<accession>A0AAE6X1T8</accession>
<keyword evidence="2" id="KW-0813">Transport</keyword>
<dbReference type="EMBL" id="CP047363">
    <property type="protein sequence ID" value="QIH77880.1"/>
    <property type="molecule type" value="Genomic_DNA"/>
</dbReference>
<keyword evidence="4" id="KW-0547">Nucleotide-binding</keyword>
<name>A0AAE6X1T8_9STAP</name>
<evidence type="ECO:0000256" key="3">
    <source>
        <dbReference type="ARBA" id="ARBA00022475"/>
    </source>
</evidence>
<dbReference type="CDD" id="cd03220">
    <property type="entry name" value="ABC_KpsT_Wzt"/>
    <property type="match status" value="1"/>
</dbReference>
<dbReference type="GO" id="GO:0016887">
    <property type="term" value="F:ATP hydrolysis activity"/>
    <property type="evidence" value="ECO:0007669"/>
    <property type="project" value="InterPro"/>
</dbReference>
<keyword evidence="3" id="KW-1003">Cell membrane</keyword>
<dbReference type="InterPro" id="IPR003593">
    <property type="entry name" value="AAA+_ATPase"/>
</dbReference>
<keyword evidence="7" id="KW-0472">Membrane</keyword>
<evidence type="ECO:0000256" key="6">
    <source>
        <dbReference type="ARBA" id="ARBA00022967"/>
    </source>
</evidence>
<dbReference type="Pfam" id="PF00005">
    <property type="entry name" value="ABC_tran"/>
    <property type="match status" value="1"/>
</dbReference>
<feature type="domain" description="ABC transporter" evidence="8">
    <location>
        <begin position="5"/>
        <end position="242"/>
    </location>
</feature>
<evidence type="ECO:0000256" key="5">
    <source>
        <dbReference type="ARBA" id="ARBA00022840"/>
    </source>
</evidence>
<dbReference type="PANTHER" id="PTHR46743:SF2">
    <property type="entry name" value="TEICHOIC ACIDS EXPORT ATP-BINDING PROTEIN TAGH"/>
    <property type="match status" value="1"/>
</dbReference>
<evidence type="ECO:0000259" key="8">
    <source>
        <dbReference type="PROSITE" id="PS50893"/>
    </source>
</evidence>
<evidence type="ECO:0000256" key="1">
    <source>
        <dbReference type="ARBA" id="ARBA00005417"/>
    </source>
</evidence>
<dbReference type="Gene3D" id="3.40.50.300">
    <property type="entry name" value="P-loop containing nucleotide triphosphate hydrolases"/>
    <property type="match status" value="1"/>
</dbReference>
<dbReference type="SMART" id="SM00382">
    <property type="entry name" value="AAA"/>
    <property type="match status" value="1"/>
</dbReference>
<evidence type="ECO:0000313" key="9">
    <source>
        <dbReference type="EMBL" id="QIH77880.1"/>
    </source>
</evidence>
<dbReference type="Proteomes" id="UP000501122">
    <property type="component" value="Chromosome"/>
</dbReference>